<proteinExistence type="predicted"/>
<evidence type="ECO:0000313" key="1">
    <source>
        <dbReference type="EMBL" id="AVX02738.1"/>
    </source>
</evidence>
<dbReference type="InterPro" id="IPR027417">
    <property type="entry name" value="P-loop_NTPase"/>
</dbReference>
<accession>A0A2R4M9M8</accession>
<dbReference type="EMBL" id="CP021330">
    <property type="protein sequence ID" value="AVX02738.1"/>
    <property type="molecule type" value="Genomic_DNA"/>
</dbReference>
<dbReference type="Proteomes" id="UP000258927">
    <property type="component" value="Chromosome"/>
</dbReference>
<evidence type="ECO:0000313" key="2">
    <source>
        <dbReference type="Proteomes" id="UP000258927"/>
    </source>
</evidence>
<protein>
    <recommendedName>
        <fullName evidence="3">Shikimate kinase</fullName>
    </recommendedName>
</protein>
<organism evidence="1 2">
    <name type="scientific">Maritalea myrionectae</name>
    <dbReference type="NCBI Taxonomy" id="454601"/>
    <lineage>
        <taxon>Bacteria</taxon>
        <taxon>Pseudomonadati</taxon>
        <taxon>Pseudomonadota</taxon>
        <taxon>Alphaproteobacteria</taxon>
        <taxon>Hyphomicrobiales</taxon>
        <taxon>Devosiaceae</taxon>
        <taxon>Maritalea</taxon>
    </lineage>
</organism>
<dbReference type="RefSeq" id="WP_117394651.1">
    <property type="nucleotide sequence ID" value="NZ_CP021330.1"/>
</dbReference>
<evidence type="ECO:0008006" key="3">
    <source>
        <dbReference type="Google" id="ProtNLM"/>
    </source>
</evidence>
<gene>
    <name evidence="1" type="ORF">MXMO3_00190</name>
</gene>
<keyword evidence="2" id="KW-1185">Reference proteome</keyword>
<name>A0A2R4M9M8_9HYPH</name>
<dbReference type="AlphaFoldDB" id="A0A2R4M9M8"/>
<dbReference type="Gene3D" id="3.40.50.300">
    <property type="entry name" value="P-loop containing nucleotide triphosphate hydrolases"/>
    <property type="match status" value="1"/>
</dbReference>
<dbReference type="KEGG" id="mmyr:MXMO3_00190"/>
<dbReference type="SUPFAM" id="SSF52540">
    <property type="entry name" value="P-loop containing nucleoside triphosphate hydrolases"/>
    <property type="match status" value="1"/>
</dbReference>
<sequence>MKFVVLIGPQAVGKMTVGQELEKLSEFKLFHNHQTVDLVSQYFSFSTPEGQKLVEDVRLAFFNAFAASDAPGFIFTLMRDFEDPADTQFLDHVTGLFEAQGADVYWIELETNIETRLVRNRSENRLKNKPSKRNVEKSEKHLLRCHDQFRLNSYDGEIKRENYLKIKNSKMSAAAVAAQIQNFISA</sequence>
<reference evidence="1 2" key="1">
    <citation type="submission" date="2017-05" db="EMBL/GenBank/DDBJ databases">
        <title>Genome Analysis of Maritalea myrionectae HL2708#5.</title>
        <authorList>
            <consortium name="Cotde Inc.-PKNU"/>
            <person name="Jang D."/>
            <person name="Oh H.-M."/>
        </authorList>
    </citation>
    <scope>NUCLEOTIDE SEQUENCE [LARGE SCALE GENOMIC DNA]</scope>
    <source>
        <strain evidence="1 2">HL2708#5</strain>
    </source>
</reference>